<feature type="transmembrane region" description="Helical" evidence="1">
    <location>
        <begin position="141"/>
        <end position="164"/>
    </location>
</feature>
<feature type="transmembrane region" description="Helical" evidence="1">
    <location>
        <begin position="202"/>
        <end position="223"/>
    </location>
</feature>
<feature type="transmembrane region" description="Helical" evidence="1">
    <location>
        <begin position="102"/>
        <end position="129"/>
    </location>
</feature>
<evidence type="ECO:0000256" key="1">
    <source>
        <dbReference type="SAM" id="Phobius"/>
    </source>
</evidence>
<dbReference type="EMBL" id="LSFI01000028">
    <property type="protein sequence ID" value="OAG27505.1"/>
    <property type="molecule type" value="Genomic_DNA"/>
</dbReference>
<evidence type="ECO:0000313" key="3">
    <source>
        <dbReference type="Proteomes" id="UP000076964"/>
    </source>
</evidence>
<evidence type="ECO:0000313" key="2">
    <source>
        <dbReference type="EMBL" id="OAG27505.1"/>
    </source>
</evidence>
<dbReference type="STRING" id="1795632.TH606_06750"/>
<proteinExistence type="predicted"/>
<feature type="transmembrane region" description="Helical" evidence="1">
    <location>
        <begin position="30"/>
        <end position="49"/>
    </location>
</feature>
<gene>
    <name evidence="2" type="ORF">TH606_06750</name>
</gene>
<keyword evidence="1" id="KW-1133">Transmembrane helix</keyword>
<name>A0A177E6I3_9BACT</name>
<feature type="transmembrane region" description="Helical" evidence="1">
    <location>
        <begin position="65"/>
        <end position="82"/>
    </location>
</feature>
<keyword evidence="1" id="KW-0812">Transmembrane</keyword>
<accession>A0A177E6I3</accession>
<protein>
    <submittedName>
        <fullName evidence="2">Uncharacterized protein</fullName>
    </submittedName>
</protein>
<keyword evidence="3" id="KW-1185">Reference proteome</keyword>
<feature type="transmembrane region" description="Helical" evidence="1">
    <location>
        <begin position="243"/>
        <end position="266"/>
    </location>
</feature>
<dbReference type="AlphaFoldDB" id="A0A177E6I3"/>
<organism evidence="2 3">
    <name type="scientific">Thermodesulfatator autotrophicus</name>
    <dbReference type="NCBI Taxonomy" id="1795632"/>
    <lineage>
        <taxon>Bacteria</taxon>
        <taxon>Pseudomonadati</taxon>
        <taxon>Thermodesulfobacteriota</taxon>
        <taxon>Thermodesulfobacteria</taxon>
        <taxon>Thermodesulfobacteriales</taxon>
        <taxon>Thermodesulfatatoraceae</taxon>
        <taxon>Thermodesulfatator</taxon>
    </lineage>
</organism>
<dbReference type="Proteomes" id="UP000076964">
    <property type="component" value="Unassembled WGS sequence"/>
</dbReference>
<keyword evidence="1" id="KW-0472">Membrane</keyword>
<comment type="caution">
    <text evidence="2">The sequence shown here is derived from an EMBL/GenBank/DDBJ whole genome shotgun (WGS) entry which is preliminary data.</text>
</comment>
<feature type="transmembrane region" description="Helical" evidence="1">
    <location>
        <begin position="287"/>
        <end position="305"/>
    </location>
</feature>
<reference evidence="2 3" key="1">
    <citation type="submission" date="2016-02" db="EMBL/GenBank/DDBJ databases">
        <title>Draft genome sequence of Thermodesulfatator sp. S606.</title>
        <authorList>
            <person name="Lai Q."/>
            <person name="Cao J."/>
            <person name="Dupont S."/>
            <person name="Shao Z."/>
            <person name="Jebbar M."/>
            <person name="Alain K."/>
        </authorList>
    </citation>
    <scope>NUCLEOTIDE SEQUENCE [LARGE SCALE GENOMIC DNA]</scope>
    <source>
        <strain evidence="2 3">S606</strain>
    </source>
</reference>
<sequence>MSFVRFYGIFACLLLLISEALLFSGNEFVGIWFYAFAWWPYIFFVDWLVKRKTGNSLIIDRTREFIALIPWSVFIWLIFEWFNLYLKNWHYVNIIPELSWRWLGYFICYGTVLPGLFETYELILAYGIIKKGQVPRLNDARLAYPWFMLLGILFLILPVAYPLYFFPLVWGSFIFLLEPINHALGAPSLLREWEKGSFQKFYALLFSGLICGFLWEFWNYWAISKWIYTVPFVGDIKLFEMPVLGFLGFPPFTVECYVMMNFINIFRGGNTWEKDTPKPEVSFKVPTWIWVALHLAFYAFVFHQIDMHTVKTFLLQ</sequence>